<protein>
    <submittedName>
        <fullName evidence="1">Glycosyl hydrolase family 79</fullName>
    </submittedName>
</protein>
<organism evidence="1 2">
    <name type="scientific">Acidipila rosea</name>
    <dbReference type="NCBI Taxonomy" id="768535"/>
    <lineage>
        <taxon>Bacteria</taxon>
        <taxon>Pseudomonadati</taxon>
        <taxon>Acidobacteriota</taxon>
        <taxon>Terriglobia</taxon>
        <taxon>Terriglobales</taxon>
        <taxon>Acidobacteriaceae</taxon>
        <taxon>Acidipila</taxon>
    </lineage>
</organism>
<dbReference type="SUPFAM" id="SSF51445">
    <property type="entry name" value="(Trans)glycosidases"/>
    <property type="match status" value="1"/>
</dbReference>
<name>A0A4R1LA72_9BACT</name>
<dbReference type="InterPro" id="IPR017853">
    <property type="entry name" value="GH"/>
</dbReference>
<dbReference type="EMBL" id="SMGK01000002">
    <property type="protein sequence ID" value="TCK74307.1"/>
    <property type="molecule type" value="Genomic_DNA"/>
</dbReference>
<dbReference type="Proteomes" id="UP000295210">
    <property type="component" value="Unassembled WGS sequence"/>
</dbReference>
<dbReference type="Gene3D" id="2.60.40.1180">
    <property type="entry name" value="Golgi alpha-mannosidase II"/>
    <property type="match status" value="1"/>
</dbReference>
<dbReference type="RefSeq" id="WP_131995198.1">
    <property type="nucleotide sequence ID" value="NZ_SMGK01000002.1"/>
</dbReference>
<dbReference type="AlphaFoldDB" id="A0A4R1LA72"/>
<dbReference type="Gene3D" id="3.20.20.80">
    <property type="entry name" value="Glycosidases"/>
    <property type="match status" value="1"/>
</dbReference>
<dbReference type="OrthoDB" id="5166947at2"/>
<sequence length="475" mass="50882">MNRRTFLECAAWSAGACLAPRGFAAARSSQVVSLRVLVDKKLSVIPADFIGLGYEASSVAAPGLLSPNNQHYVQLVRTLGAHGVVRVGGNNSDYASYQPDGKPVARAKSSVITRKNLEDLKGFLNATGWRLIWGLNLGSGTAEQAVAEAVAVDGIMQDKLLAFEIGNEPDLYTHEGHRKDSYGYEDYLADFRRYRKAIRATLPHAPFAGPDAAFTDEWVTRFAADEGHDLRLLTEHYYRGGAGSSSSTLEELLEPDAQLETRLKRLQEASQSSHVPYRICETNSFSGGGKPGVSDTFGAALWVLDFMFRLASHGAAGVNIETGLNQFDVVSAYSPIGDDQRGSYTAKPDYYGMLAFAQASQGTLVAAELDTGGVNLTAYPVMRPDGGLVVTIINKDEGRDADVELAAGMEEARGQVVRLAAPSLGSLQRVTLAGAAVDERGRWFAGAAERVSMAAGRCRIRVAAGSAALVTLERN</sequence>
<dbReference type="GO" id="GO:0016798">
    <property type="term" value="F:hydrolase activity, acting on glycosyl bonds"/>
    <property type="evidence" value="ECO:0007669"/>
    <property type="project" value="InterPro"/>
</dbReference>
<evidence type="ECO:0000313" key="2">
    <source>
        <dbReference type="Proteomes" id="UP000295210"/>
    </source>
</evidence>
<gene>
    <name evidence="1" type="ORF">C7378_1929</name>
</gene>
<comment type="caution">
    <text evidence="1">The sequence shown here is derived from an EMBL/GenBank/DDBJ whole genome shotgun (WGS) entry which is preliminary data.</text>
</comment>
<reference evidence="1 2" key="1">
    <citation type="submission" date="2019-03" db="EMBL/GenBank/DDBJ databases">
        <title>Genomic Encyclopedia of Type Strains, Phase IV (KMG-IV): sequencing the most valuable type-strain genomes for metagenomic binning, comparative biology and taxonomic classification.</title>
        <authorList>
            <person name="Goeker M."/>
        </authorList>
    </citation>
    <scope>NUCLEOTIDE SEQUENCE [LARGE SCALE GENOMIC DNA]</scope>
    <source>
        <strain evidence="1 2">DSM 103428</strain>
    </source>
</reference>
<evidence type="ECO:0000313" key="1">
    <source>
        <dbReference type="EMBL" id="TCK74307.1"/>
    </source>
</evidence>
<dbReference type="PANTHER" id="PTHR36183">
    <property type="entry name" value="BETA-GLUCURONIDASE"/>
    <property type="match status" value="1"/>
</dbReference>
<dbReference type="InterPro" id="IPR013780">
    <property type="entry name" value="Glyco_hydro_b"/>
</dbReference>
<accession>A0A4R1LA72</accession>
<keyword evidence="2" id="KW-1185">Reference proteome</keyword>
<dbReference type="PANTHER" id="PTHR36183:SF2">
    <property type="entry name" value="BETA-GLUCURONIDASE C-TERMINAL DOMAIN-CONTAINING PROTEIN"/>
    <property type="match status" value="1"/>
</dbReference>
<dbReference type="GO" id="GO:0016020">
    <property type="term" value="C:membrane"/>
    <property type="evidence" value="ECO:0007669"/>
    <property type="project" value="InterPro"/>
</dbReference>
<dbReference type="InterPro" id="IPR052974">
    <property type="entry name" value="GH79_Enzymes"/>
</dbReference>
<keyword evidence="1" id="KW-0378">Hydrolase</keyword>
<dbReference type="Pfam" id="PF03662">
    <property type="entry name" value="Glyco_hydro_79n"/>
    <property type="match status" value="1"/>
</dbReference>
<dbReference type="InterPro" id="IPR005199">
    <property type="entry name" value="Glyco_hydro_79"/>
</dbReference>
<proteinExistence type="predicted"/>